<dbReference type="EMBL" id="MN739437">
    <property type="protein sequence ID" value="QHT04758.1"/>
    <property type="molecule type" value="Genomic_DNA"/>
</dbReference>
<organism evidence="1">
    <name type="scientific">viral metagenome</name>
    <dbReference type="NCBI Taxonomy" id="1070528"/>
    <lineage>
        <taxon>unclassified sequences</taxon>
        <taxon>metagenomes</taxon>
        <taxon>organismal metagenomes</taxon>
    </lineage>
</organism>
<protein>
    <submittedName>
        <fullName evidence="1">Uncharacterized protein</fullName>
    </submittedName>
</protein>
<accession>A0A6C0CJH8</accession>
<proteinExistence type="predicted"/>
<sequence length="499" mass="58106">MAFLRKQTPDGINLGMCYSIFQKCVRRCMLEECLYYGNLIKTYGTPNSLRKRLVQSCLEDMCHWDLAIEISKCGDDELEKYVYIVAKNKKTHISAWAQRVALDKAIKKKDESHNPELAQLVKLTFLDVKEDYGAIRKFLGPDGSKLFTYMGKERLVWTVKVLWESRSILKYPLNRSIDDKIVPRKFDTIPEWCRDKHTVGGKAGYQFFFDNSCVMNNRVYSSTEDYEMTCKMIYLTEEAKYGNKARTKHTIERWREQLKKISTGASTGASDTVPKQLIDYGYYDIIQIQLLTRKSNPKVYFCTQDKANGEKKKYVLKGPINVFLAQNIRETERVKKILDQPHLNVKILKISGELWMRSDSLIDYTNDVITKQSKLESTRNIYNGPNANCNFKKNLDKQFMGVMMAVLLKSLVGANDWAERNFITAAPHSKVYSVDDHAKRDPIKELKPKLNKKCSEQWDTLVEKHKQEIQDVLEKWVKTDLVEESFYEDRLEVLKKLMS</sequence>
<name>A0A6C0CJH8_9ZZZZ</name>
<evidence type="ECO:0000313" key="1">
    <source>
        <dbReference type="EMBL" id="QHT04758.1"/>
    </source>
</evidence>
<reference evidence="1" key="1">
    <citation type="journal article" date="2020" name="Nature">
        <title>Giant virus diversity and host interactions through global metagenomics.</title>
        <authorList>
            <person name="Schulz F."/>
            <person name="Roux S."/>
            <person name="Paez-Espino D."/>
            <person name="Jungbluth S."/>
            <person name="Walsh D.A."/>
            <person name="Denef V.J."/>
            <person name="McMahon K.D."/>
            <person name="Konstantinidis K.T."/>
            <person name="Eloe-Fadrosh E.A."/>
            <person name="Kyrpides N.C."/>
            <person name="Woyke T."/>
        </authorList>
    </citation>
    <scope>NUCLEOTIDE SEQUENCE</scope>
    <source>
        <strain evidence="1">GVMAG-M-3300021343-4</strain>
    </source>
</reference>
<dbReference type="AlphaFoldDB" id="A0A6C0CJH8"/>